<dbReference type="GO" id="GO:0004641">
    <property type="term" value="F:phosphoribosylformylglycinamidine cyclo-ligase activity"/>
    <property type="evidence" value="ECO:0007669"/>
    <property type="project" value="UniProtKB-EC"/>
</dbReference>
<dbReference type="Gene3D" id="3.90.650.10">
    <property type="entry name" value="PurM-like C-terminal domain"/>
    <property type="match status" value="1"/>
</dbReference>
<dbReference type="SUPFAM" id="SSF55326">
    <property type="entry name" value="PurM N-terminal domain-like"/>
    <property type="match status" value="1"/>
</dbReference>
<evidence type="ECO:0000256" key="6">
    <source>
        <dbReference type="ARBA" id="ARBA00022490"/>
    </source>
</evidence>
<gene>
    <name evidence="17" type="ORF">METZ01_LOCUS81246</name>
</gene>
<evidence type="ECO:0000256" key="4">
    <source>
        <dbReference type="ARBA" id="ARBA00013047"/>
    </source>
</evidence>
<dbReference type="GO" id="GO:0006189">
    <property type="term" value="P:'de novo' IMP biosynthetic process"/>
    <property type="evidence" value="ECO:0007669"/>
    <property type="project" value="UniProtKB-UniPathway"/>
</dbReference>
<dbReference type="HAMAP" id="MF_00741">
    <property type="entry name" value="AIRS"/>
    <property type="match status" value="1"/>
</dbReference>
<evidence type="ECO:0000259" key="16">
    <source>
        <dbReference type="Pfam" id="PF02769"/>
    </source>
</evidence>
<organism evidence="17">
    <name type="scientific">marine metagenome</name>
    <dbReference type="NCBI Taxonomy" id="408172"/>
    <lineage>
        <taxon>unclassified sequences</taxon>
        <taxon>metagenomes</taxon>
        <taxon>ecological metagenomes</taxon>
    </lineage>
</organism>
<dbReference type="SUPFAM" id="SSF56042">
    <property type="entry name" value="PurM C-terminal domain-like"/>
    <property type="match status" value="1"/>
</dbReference>
<dbReference type="GO" id="GO:0005829">
    <property type="term" value="C:cytosol"/>
    <property type="evidence" value="ECO:0007669"/>
    <property type="project" value="TreeGrafter"/>
</dbReference>
<comment type="similarity">
    <text evidence="3">Belongs to the AIR synthase family.</text>
</comment>
<name>A0A381UJP2_9ZZZZ</name>
<dbReference type="EMBL" id="UINC01006578">
    <property type="protein sequence ID" value="SVA28392.1"/>
    <property type="molecule type" value="Genomic_DNA"/>
</dbReference>
<dbReference type="GO" id="GO:0046084">
    <property type="term" value="P:adenine biosynthetic process"/>
    <property type="evidence" value="ECO:0007669"/>
    <property type="project" value="TreeGrafter"/>
</dbReference>
<evidence type="ECO:0000256" key="7">
    <source>
        <dbReference type="ARBA" id="ARBA00022598"/>
    </source>
</evidence>
<dbReference type="NCBIfam" id="TIGR00878">
    <property type="entry name" value="purM"/>
    <property type="match status" value="1"/>
</dbReference>
<dbReference type="GO" id="GO:0004637">
    <property type="term" value="F:phosphoribosylamine-glycine ligase activity"/>
    <property type="evidence" value="ECO:0007669"/>
    <property type="project" value="TreeGrafter"/>
</dbReference>
<dbReference type="PANTHER" id="PTHR10520">
    <property type="entry name" value="TRIFUNCTIONAL PURINE BIOSYNTHETIC PROTEIN ADENOSINE-3-RELATED"/>
    <property type="match status" value="1"/>
</dbReference>
<evidence type="ECO:0000259" key="15">
    <source>
        <dbReference type="Pfam" id="PF00586"/>
    </source>
</evidence>
<evidence type="ECO:0000256" key="10">
    <source>
        <dbReference type="ARBA" id="ARBA00022840"/>
    </source>
</evidence>
<dbReference type="GO" id="GO:0005524">
    <property type="term" value="F:ATP binding"/>
    <property type="evidence" value="ECO:0007669"/>
    <property type="project" value="UniProtKB-KW"/>
</dbReference>
<accession>A0A381UJP2</accession>
<comment type="catalytic activity">
    <reaction evidence="14">
        <text>2-formamido-N(1)-(5-O-phospho-beta-D-ribosyl)acetamidine + ATP = 5-amino-1-(5-phospho-beta-D-ribosyl)imidazole + ADP + phosphate + H(+)</text>
        <dbReference type="Rhea" id="RHEA:23032"/>
        <dbReference type="ChEBI" id="CHEBI:15378"/>
        <dbReference type="ChEBI" id="CHEBI:30616"/>
        <dbReference type="ChEBI" id="CHEBI:43474"/>
        <dbReference type="ChEBI" id="CHEBI:137981"/>
        <dbReference type="ChEBI" id="CHEBI:147287"/>
        <dbReference type="ChEBI" id="CHEBI:456216"/>
        <dbReference type="EC" id="6.3.3.1"/>
    </reaction>
</comment>
<evidence type="ECO:0000256" key="11">
    <source>
        <dbReference type="ARBA" id="ARBA00031908"/>
    </source>
</evidence>
<keyword evidence="6" id="KW-0963">Cytoplasm</keyword>
<comment type="subcellular location">
    <subcellularLocation>
        <location evidence="1">Cytoplasm</location>
    </subcellularLocation>
</comment>
<evidence type="ECO:0000256" key="14">
    <source>
        <dbReference type="ARBA" id="ARBA00049057"/>
    </source>
</evidence>
<evidence type="ECO:0000256" key="2">
    <source>
        <dbReference type="ARBA" id="ARBA00004686"/>
    </source>
</evidence>
<dbReference type="EC" id="6.3.3.1" evidence="4"/>
<keyword evidence="7" id="KW-0436">Ligase</keyword>
<dbReference type="InterPro" id="IPR004733">
    <property type="entry name" value="PurM_cligase"/>
</dbReference>
<keyword evidence="9" id="KW-0658">Purine biosynthesis</keyword>
<evidence type="ECO:0000313" key="17">
    <source>
        <dbReference type="EMBL" id="SVA28392.1"/>
    </source>
</evidence>
<evidence type="ECO:0000256" key="8">
    <source>
        <dbReference type="ARBA" id="ARBA00022741"/>
    </source>
</evidence>
<protein>
    <recommendedName>
        <fullName evidence="5">Phosphoribosylformylglycinamidine cyclo-ligase</fullName>
        <ecNumber evidence="4">6.3.3.1</ecNumber>
    </recommendedName>
    <alternativeName>
        <fullName evidence="12">AIR synthase</fullName>
    </alternativeName>
    <alternativeName>
        <fullName evidence="13">AIRS</fullName>
    </alternativeName>
    <alternativeName>
        <fullName evidence="11">Phosphoribosyl-aminoimidazole synthetase</fullName>
    </alternativeName>
</protein>
<evidence type="ECO:0000256" key="13">
    <source>
        <dbReference type="ARBA" id="ARBA00033093"/>
    </source>
</evidence>
<dbReference type="PANTHER" id="PTHR10520:SF12">
    <property type="entry name" value="TRIFUNCTIONAL PURINE BIOSYNTHETIC PROTEIN ADENOSINE-3"/>
    <property type="match status" value="1"/>
</dbReference>
<evidence type="ECO:0000256" key="12">
    <source>
        <dbReference type="ARBA" id="ARBA00032931"/>
    </source>
</evidence>
<evidence type="ECO:0000256" key="3">
    <source>
        <dbReference type="ARBA" id="ARBA00010280"/>
    </source>
</evidence>
<evidence type="ECO:0000256" key="1">
    <source>
        <dbReference type="ARBA" id="ARBA00004496"/>
    </source>
</evidence>
<evidence type="ECO:0000256" key="5">
    <source>
        <dbReference type="ARBA" id="ARBA00020367"/>
    </source>
</evidence>
<dbReference type="FunFam" id="3.30.1330.10:FF:000001">
    <property type="entry name" value="Phosphoribosylformylglycinamidine cyclo-ligase"/>
    <property type="match status" value="1"/>
</dbReference>
<dbReference type="InterPro" id="IPR036921">
    <property type="entry name" value="PurM-like_N_sf"/>
</dbReference>
<dbReference type="InterPro" id="IPR010918">
    <property type="entry name" value="PurM-like_C_dom"/>
</dbReference>
<keyword evidence="8" id="KW-0547">Nucleotide-binding</keyword>
<dbReference type="UniPathway" id="UPA00074">
    <property type="reaction ID" value="UER00129"/>
</dbReference>
<sequence>MTTDGYREAGVDLDAADEALARIAPLARATHRREVLGDLGGFAGLFDLASSGYHDPLLVATTDGVGTKAELARLTDRLDTIGVDLVAMCVDDLVCVGAEPLVFLDYLAVGQLDPDRVERLVAGIADGCKEAGCALIGGETAEHPGTLDDDAFDPVGFAVGAVERDRVLDGSTIRRGDALVGLASPNLRSNGFSLVRRVVFDVAARSLDEPAWSGSSATLGEELLSPSVIYTPAVLATLAEHEVHGVVHITGGGLPGNLTRVLGGDLDAVVEASAWEVPRVFEEIQAMGGIEPSEMERVFNMGIGMVLVTPPADVDVVTATLADQDCPATTIGEVVDGTGRVEIRR</sequence>
<feature type="domain" description="PurM-like N-terminal" evidence="15">
    <location>
        <begin position="57"/>
        <end position="162"/>
    </location>
</feature>
<proteinExistence type="inferred from homology"/>
<dbReference type="AlphaFoldDB" id="A0A381UJP2"/>
<dbReference type="Gene3D" id="3.30.1330.10">
    <property type="entry name" value="PurM-like, N-terminal domain"/>
    <property type="match status" value="1"/>
</dbReference>
<keyword evidence="10" id="KW-0067">ATP-binding</keyword>
<dbReference type="FunFam" id="3.90.650.10:FF:000011">
    <property type="entry name" value="Phosphoribosylformylglycinamidine cyclo-ligase"/>
    <property type="match status" value="1"/>
</dbReference>
<dbReference type="Pfam" id="PF00586">
    <property type="entry name" value="AIRS"/>
    <property type="match status" value="1"/>
</dbReference>
<evidence type="ECO:0000256" key="9">
    <source>
        <dbReference type="ARBA" id="ARBA00022755"/>
    </source>
</evidence>
<dbReference type="InterPro" id="IPR016188">
    <property type="entry name" value="PurM-like_N"/>
</dbReference>
<feature type="domain" description="PurM-like C-terminal" evidence="16">
    <location>
        <begin position="175"/>
        <end position="338"/>
    </location>
</feature>
<reference evidence="17" key="1">
    <citation type="submission" date="2018-05" db="EMBL/GenBank/DDBJ databases">
        <authorList>
            <person name="Lanie J.A."/>
            <person name="Ng W.-L."/>
            <person name="Kazmierczak K.M."/>
            <person name="Andrzejewski T.M."/>
            <person name="Davidsen T.M."/>
            <person name="Wayne K.J."/>
            <person name="Tettelin H."/>
            <person name="Glass J.I."/>
            <person name="Rusch D."/>
            <person name="Podicherti R."/>
            <person name="Tsui H.-C.T."/>
            <person name="Winkler M.E."/>
        </authorList>
    </citation>
    <scope>NUCLEOTIDE SEQUENCE</scope>
</reference>
<comment type="pathway">
    <text evidence="2">Purine metabolism; IMP biosynthesis via de novo pathway; 5-amino-1-(5-phospho-D-ribosyl)imidazole from N(2)-formyl-N(1)-(5-phospho-D-ribosyl)glycinamide: step 2/2.</text>
</comment>
<dbReference type="InterPro" id="IPR036676">
    <property type="entry name" value="PurM-like_C_sf"/>
</dbReference>
<dbReference type="CDD" id="cd02196">
    <property type="entry name" value="PurM"/>
    <property type="match status" value="1"/>
</dbReference>
<dbReference type="Pfam" id="PF02769">
    <property type="entry name" value="AIRS_C"/>
    <property type="match status" value="1"/>
</dbReference>